<keyword evidence="1" id="KW-1133">Transmembrane helix</keyword>
<keyword evidence="4" id="KW-1185">Reference proteome</keyword>
<feature type="transmembrane region" description="Helical" evidence="1">
    <location>
        <begin position="63"/>
        <end position="81"/>
    </location>
</feature>
<gene>
    <name evidence="3" type="ORF">GCM10023352_02740</name>
</gene>
<dbReference type="Proteomes" id="UP001500187">
    <property type="component" value="Unassembled WGS sequence"/>
</dbReference>
<feature type="transmembrane region" description="Helical" evidence="1">
    <location>
        <begin position="119"/>
        <end position="139"/>
    </location>
</feature>
<protein>
    <recommendedName>
        <fullName evidence="2">VanZ-like domain-containing protein</fullName>
    </recommendedName>
</protein>
<sequence length="149" mass="16296">MRSPFTLLGWAALACYLLTIAVIVFWPVHVDAGEPSRVLQELLHTGYGSGLLPRWFGYAQVEWLSNVLIFVPGGLLFTLLLRPTRSWLVPLGGLGATLFIETTQHFMPGRTSSLLDVLANSLGCAIGWVVGLVVLHVVLKPTQTLKECV</sequence>
<dbReference type="EMBL" id="BAABKP010000001">
    <property type="protein sequence ID" value="GAA4788421.1"/>
    <property type="molecule type" value="Genomic_DNA"/>
</dbReference>
<feature type="transmembrane region" description="Helical" evidence="1">
    <location>
        <begin position="7"/>
        <end position="28"/>
    </location>
</feature>
<evidence type="ECO:0000256" key="1">
    <source>
        <dbReference type="SAM" id="Phobius"/>
    </source>
</evidence>
<keyword evidence="1" id="KW-0472">Membrane</keyword>
<dbReference type="RefSeq" id="WP_251379417.1">
    <property type="nucleotide sequence ID" value="NZ_BAABKP010000001.1"/>
</dbReference>
<evidence type="ECO:0000313" key="4">
    <source>
        <dbReference type="Proteomes" id="UP001500187"/>
    </source>
</evidence>
<dbReference type="PROSITE" id="PS51257">
    <property type="entry name" value="PROKAR_LIPOPROTEIN"/>
    <property type="match status" value="1"/>
</dbReference>
<evidence type="ECO:0000259" key="2">
    <source>
        <dbReference type="Pfam" id="PF04892"/>
    </source>
</evidence>
<reference evidence="4" key="1">
    <citation type="journal article" date="2019" name="Int. J. Syst. Evol. Microbiol.">
        <title>The Global Catalogue of Microorganisms (GCM) 10K type strain sequencing project: providing services to taxonomists for standard genome sequencing and annotation.</title>
        <authorList>
            <consortium name="The Broad Institute Genomics Platform"/>
            <consortium name="The Broad Institute Genome Sequencing Center for Infectious Disease"/>
            <person name="Wu L."/>
            <person name="Ma J."/>
        </authorList>
    </citation>
    <scope>NUCLEOTIDE SEQUENCE [LARGE SCALE GENOMIC DNA]</scope>
    <source>
        <strain evidence="4">JCM 18541</strain>
    </source>
</reference>
<keyword evidence="1" id="KW-0812">Transmembrane</keyword>
<proteinExistence type="predicted"/>
<feature type="domain" description="VanZ-like" evidence="2">
    <location>
        <begin position="14"/>
        <end position="132"/>
    </location>
</feature>
<evidence type="ECO:0000313" key="3">
    <source>
        <dbReference type="EMBL" id="GAA4788421.1"/>
    </source>
</evidence>
<name>A0ABP9B005_9MICC</name>
<comment type="caution">
    <text evidence="3">The sequence shown here is derived from an EMBL/GenBank/DDBJ whole genome shotgun (WGS) entry which is preliminary data.</text>
</comment>
<accession>A0ABP9B005</accession>
<organism evidence="3 4">
    <name type="scientific">Rothia endophytica</name>
    <dbReference type="NCBI Taxonomy" id="1324766"/>
    <lineage>
        <taxon>Bacteria</taxon>
        <taxon>Bacillati</taxon>
        <taxon>Actinomycetota</taxon>
        <taxon>Actinomycetes</taxon>
        <taxon>Micrococcales</taxon>
        <taxon>Micrococcaceae</taxon>
        <taxon>Rothia</taxon>
    </lineage>
</organism>
<dbReference type="Pfam" id="PF04892">
    <property type="entry name" value="VanZ"/>
    <property type="match status" value="1"/>
</dbReference>
<dbReference type="InterPro" id="IPR006976">
    <property type="entry name" value="VanZ-like"/>
</dbReference>
<feature type="transmembrane region" description="Helical" evidence="1">
    <location>
        <begin position="88"/>
        <end position="107"/>
    </location>
</feature>